<feature type="region of interest" description="Disordered" evidence="1">
    <location>
        <begin position="69"/>
        <end position="100"/>
    </location>
</feature>
<protein>
    <submittedName>
        <fullName evidence="2">Uncharacterized protein</fullName>
    </submittedName>
</protein>
<organism evidence="2 3">
    <name type="scientific">Phoxinus phoxinus</name>
    <name type="common">Eurasian minnow</name>
    <dbReference type="NCBI Taxonomy" id="58324"/>
    <lineage>
        <taxon>Eukaryota</taxon>
        <taxon>Metazoa</taxon>
        <taxon>Chordata</taxon>
        <taxon>Craniata</taxon>
        <taxon>Vertebrata</taxon>
        <taxon>Euteleostomi</taxon>
        <taxon>Actinopterygii</taxon>
        <taxon>Neopterygii</taxon>
        <taxon>Teleostei</taxon>
        <taxon>Ostariophysi</taxon>
        <taxon>Cypriniformes</taxon>
        <taxon>Leuciscidae</taxon>
        <taxon>Phoxininae</taxon>
        <taxon>Phoxinus</taxon>
    </lineage>
</organism>
<evidence type="ECO:0000256" key="1">
    <source>
        <dbReference type="SAM" id="MobiDB-lite"/>
    </source>
</evidence>
<reference evidence="2 3" key="1">
    <citation type="submission" date="2024-02" db="EMBL/GenBank/DDBJ databases">
        <title>Chromosome-level genome assembly of the Eurasian Minnow (Phoxinus phoxinus).</title>
        <authorList>
            <person name="Oriowo T.O."/>
            <person name="Martin S."/>
            <person name="Stange M."/>
            <person name="Chrysostomakis Y."/>
            <person name="Brown T."/>
            <person name="Winkler S."/>
            <person name="Kukowka S."/>
            <person name="Myers E.W."/>
            <person name="Bohne A."/>
        </authorList>
    </citation>
    <scope>NUCLEOTIDE SEQUENCE [LARGE SCALE GENOMIC DNA]</scope>
    <source>
        <strain evidence="2">ZFMK-TIS-60720</strain>
        <tissue evidence="2">Whole Organism</tissue>
    </source>
</reference>
<name>A0AAN9H2M4_9TELE</name>
<sequence length="100" mass="11123">MLLLRLGYEWRINSTAKTSVPQEMLEEQLRAREEDKWRMIDHWERRGCVPLTFPLRGSTSAPDPLHLPALSRAGGGGPAGSTHVSLYSGIGETPKTRAKP</sequence>
<accession>A0AAN9H2M4</accession>
<dbReference type="EMBL" id="JAYKXH010000014">
    <property type="protein sequence ID" value="KAK7146225.1"/>
    <property type="molecule type" value="Genomic_DNA"/>
</dbReference>
<comment type="caution">
    <text evidence="2">The sequence shown here is derived from an EMBL/GenBank/DDBJ whole genome shotgun (WGS) entry which is preliminary data.</text>
</comment>
<keyword evidence="3" id="KW-1185">Reference proteome</keyword>
<dbReference type="Proteomes" id="UP001364617">
    <property type="component" value="Unassembled WGS sequence"/>
</dbReference>
<gene>
    <name evidence="2" type="ORF">R3I93_013850</name>
</gene>
<dbReference type="AlphaFoldDB" id="A0AAN9H2M4"/>
<proteinExistence type="predicted"/>
<evidence type="ECO:0000313" key="3">
    <source>
        <dbReference type="Proteomes" id="UP001364617"/>
    </source>
</evidence>
<evidence type="ECO:0000313" key="2">
    <source>
        <dbReference type="EMBL" id="KAK7146225.1"/>
    </source>
</evidence>